<dbReference type="NCBIfam" id="TIGR01420">
    <property type="entry name" value="pilT_fam"/>
    <property type="match status" value="1"/>
</dbReference>
<dbReference type="RefSeq" id="WP_015467812.1">
    <property type="nucleotide sequence ID" value="NC_020812.1"/>
</dbReference>
<dbReference type="Gene3D" id="3.30.450.90">
    <property type="match status" value="1"/>
</dbReference>
<reference evidence="4 5" key="1">
    <citation type="journal article" date="2013" name="ISME J.">
        <title>By their genes ye shall know them: genomic signatures of predatory bacteria.</title>
        <authorList>
            <person name="Pasternak Z."/>
            <person name="Pietrokovski S."/>
            <person name="Rotem O."/>
            <person name="Gophna U."/>
            <person name="Lurie-Weinberger M.N."/>
            <person name="Jurkevitch E."/>
        </authorList>
    </citation>
    <scope>NUCLEOTIDE SEQUENCE [LARGE SCALE GENOMIC DNA]</scope>
    <source>
        <strain evidence="4">EPB</strain>
    </source>
</reference>
<protein>
    <submittedName>
        <fullName evidence="4">Twitching motility protein PilT</fullName>
    </submittedName>
</protein>
<dbReference type="PATRIC" id="fig|349215.9.peg.1419"/>
<dbReference type="EMBL" id="CP003538">
    <property type="protein sequence ID" value="AGH98278.1"/>
    <property type="molecule type" value="Genomic_DNA"/>
</dbReference>
<proteinExistence type="inferred from homology"/>
<dbReference type="PANTHER" id="PTHR30486">
    <property type="entry name" value="TWITCHING MOTILITY PROTEIN PILT"/>
    <property type="match status" value="1"/>
</dbReference>
<dbReference type="InterPro" id="IPR001482">
    <property type="entry name" value="T2SS/T4SS_dom"/>
</dbReference>
<sequence>MDILQLLRFTIQNNASDLHLSPTNPPVIRVNGEMKRIKADPLQSDDIRTMLYSVMNEDQRADFERELELDFAIAYGEKARFRVNAFTTRNGTAAVFRSIPSLIPTMEELELPPIIRRFAELEKGLVLVTGPTGSGKSTTLASIINYINENHASHIITVEDPVEFFHASKKAVVNHREIGTDTKSFSKALRSSLREDPDVILVGEMRDYETISLALTAAETGHLVFGTLHSNTAAKTIDRIIDVFPSGDKEMVRAMLASSLQGVVAQSLLKRADGSGRVGAFEILVGTNAVRNLIRENQIAQLYSMIQTGSRYGMTTLEDSVNALLEQGVIDKDEARRALLKTTEDEGARDEDSVAASLGGGKMSETMTRKQAAVGRAPGAQPRKPGEDDTGEGYTF</sequence>
<dbReference type="AlphaFoldDB" id="M4VGC9"/>
<feature type="region of interest" description="Disordered" evidence="2">
    <location>
        <begin position="341"/>
        <end position="396"/>
    </location>
</feature>
<dbReference type="CDD" id="cd01131">
    <property type="entry name" value="PilT"/>
    <property type="match status" value="1"/>
</dbReference>
<dbReference type="Pfam" id="PF00437">
    <property type="entry name" value="T2SSE"/>
    <property type="match status" value="1"/>
</dbReference>
<evidence type="ECO:0000256" key="2">
    <source>
        <dbReference type="SAM" id="MobiDB-lite"/>
    </source>
</evidence>
<dbReference type="Proteomes" id="UP000011932">
    <property type="component" value="Chromosome"/>
</dbReference>
<organism evidence="4 5">
    <name type="scientific">Micavibrio aeruginosavorus EPB</name>
    <dbReference type="NCBI Taxonomy" id="349215"/>
    <lineage>
        <taxon>Bacteria</taxon>
        <taxon>Pseudomonadati</taxon>
        <taxon>Bdellovibrionota</taxon>
        <taxon>Bdellovibrionia</taxon>
        <taxon>Bdellovibrionales</taxon>
        <taxon>Pseudobdellovibrionaceae</taxon>
        <taxon>Micavibrio</taxon>
    </lineage>
</organism>
<feature type="domain" description="Bacterial type II secretion system protein E" evidence="3">
    <location>
        <begin position="193"/>
        <end position="207"/>
    </location>
</feature>
<dbReference type="GO" id="GO:0005524">
    <property type="term" value="F:ATP binding"/>
    <property type="evidence" value="ECO:0007669"/>
    <property type="project" value="InterPro"/>
</dbReference>
<evidence type="ECO:0000313" key="5">
    <source>
        <dbReference type="Proteomes" id="UP000011932"/>
    </source>
</evidence>
<feature type="compositionally biased region" description="Basic and acidic residues" evidence="2">
    <location>
        <begin position="341"/>
        <end position="352"/>
    </location>
</feature>
<dbReference type="HOGENOM" id="CLU_013446_4_0_5"/>
<dbReference type="SMART" id="SM00382">
    <property type="entry name" value="AAA"/>
    <property type="match status" value="1"/>
</dbReference>
<dbReference type="SUPFAM" id="SSF52540">
    <property type="entry name" value="P-loop containing nucleoside triphosphate hydrolases"/>
    <property type="match status" value="1"/>
</dbReference>
<dbReference type="InterPro" id="IPR050921">
    <property type="entry name" value="T4SS_GSP_E_ATPase"/>
</dbReference>
<dbReference type="PANTHER" id="PTHR30486:SF6">
    <property type="entry name" value="TYPE IV PILUS RETRACTATION ATPASE PILT"/>
    <property type="match status" value="1"/>
</dbReference>
<name>M4VGC9_9BACT</name>
<dbReference type="InterPro" id="IPR003593">
    <property type="entry name" value="AAA+_ATPase"/>
</dbReference>
<comment type="similarity">
    <text evidence="1">Belongs to the GSP E family.</text>
</comment>
<dbReference type="Gene3D" id="3.40.50.300">
    <property type="entry name" value="P-loop containing nucleotide triphosphate hydrolases"/>
    <property type="match status" value="1"/>
</dbReference>
<dbReference type="STRING" id="349215.A11S_1469"/>
<evidence type="ECO:0000259" key="3">
    <source>
        <dbReference type="PROSITE" id="PS00662"/>
    </source>
</evidence>
<accession>M4VGC9</accession>
<dbReference type="OrthoDB" id="9804785at2"/>
<dbReference type="KEGG" id="man:A11S_1469"/>
<dbReference type="InterPro" id="IPR006321">
    <property type="entry name" value="PilT/PilU"/>
</dbReference>
<evidence type="ECO:0000256" key="1">
    <source>
        <dbReference type="ARBA" id="ARBA00006611"/>
    </source>
</evidence>
<dbReference type="PROSITE" id="PS00662">
    <property type="entry name" value="T2SP_E"/>
    <property type="match status" value="1"/>
</dbReference>
<evidence type="ECO:0000313" key="4">
    <source>
        <dbReference type="EMBL" id="AGH98278.1"/>
    </source>
</evidence>
<dbReference type="InterPro" id="IPR027417">
    <property type="entry name" value="P-loop_NTPase"/>
</dbReference>
<gene>
    <name evidence="4" type="ORF">A11S_1469</name>
</gene>
<dbReference type="GO" id="GO:0016887">
    <property type="term" value="F:ATP hydrolysis activity"/>
    <property type="evidence" value="ECO:0007669"/>
    <property type="project" value="InterPro"/>
</dbReference>